<reference evidence="1" key="1">
    <citation type="journal article" date="2023" name="Mol. Phylogenet. Evol.">
        <title>Genome-scale phylogeny and comparative genomics of the fungal order Sordariales.</title>
        <authorList>
            <person name="Hensen N."/>
            <person name="Bonometti L."/>
            <person name="Westerberg I."/>
            <person name="Brannstrom I.O."/>
            <person name="Guillou S."/>
            <person name="Cros-Aarteil S."/>
            <person name="Calhoun S."/>
            <person name="Haridas S."/>
            <person name="Kuo A."/>
            <person name="Mondo S."/>
            <person name="Pangilinan J."/>
            <person name="Riley R."/>
            <person name="LaButti K."/>
            <person name="Andreopoulos B."/>
            <person name="Lipzen A."/>
            <person name="Chen C."/>
            <person name="Yan M."/>
            <person name="Daum C."/>
            <person name="Ng V."/>
            <person name="Clum A."/>
            <person name="Steindorff A."/>
            <person name="Ohm R.A."/>
            <person name="Martin F."/>
            <person name="Silar P."/>
            <person name="Natvig D.O."/>
            <person name="Lalanne C."/>
            <person name="Gautier V."/>
            <person name="Ament-Velasquez S.L."/>
            <person name="Kruys A."/>
            <person name="Hutchinson M.I."/>
            <person name="Powell A.J."/>
            <person name="Barry K."/>
            <person name="Miller A.N."/>
            <person name="Grigoriev I.V."/>
            <person name="Debuchy R."/>
            <person name="Gladieux P."/>
            <person name="Hiltunen Thoren M."/>
            <person name="Johannesson H."/>
        </authorList>
    </citation>
    <scope>NUCLEOTIDE SEQUENCE</scope>
    <source>
        <strain evidence="1">CBS 990.96</strain>
    </source>
</reference>
<proteinExistence type="predicted"/>
<evidence type="ECO:0000313" key="2">
    <source>
        <dbReference type="Proteomes" id="UP001301958"/>
    </source>
</evidence>
<organism evidence="1 2">
    <name type="scientific">Podospora fimiseda</name>
    <dbReference type="NCBI Taxonomy" id="252190"/>
    <lineage>
        <taxon>Eukaryota</taxon>
        <taxon>Fungi</taxon>
        <taxon>Dikarya</taxon>
        <taxon>Ascomycota</taxon>
        <taxon>Pezizomycotina</taxon>
        <taxon>Sordariomycetes</taxon>
        <taxon>Sordariomycetidae</taxon>
        <taxon>Sordariales</taxon>
        <taxon>Podosporaceae</taxon>
        <taxon>Podospora</taxon>
    </lineage>
</organism>
<name>A0AAN6YLV9_9PEZI</name>
<protein>
    <submittedName>
        <fullName evidence="1">Uncharacterized protein</fullName>
    </submittedName>
</protein>
<accession>A0AAN6YLV9</accession>
<gene>
    <name evidence="1" type="ORF">QBC38DRAFT_449440</name>
</gene>
<comment type="caution">
    <text evidence="1">The sequence shown here is derived from an EMBL/GenBank/DDBJ whole genome shotgun (WGS) entry which is preliminary data.</text>
</comment>
<evidence type="ECO:0000313" key="1">
    <source>
        <dbReference type="EMBL" id="KAK4221126.1"/>
    </source>
</evidence>
<dbReference type="Proteomes" id="UP001301958">
    <property type="component" value="Unassembled WGS sequence"/>
</dbReference>
<keyword evidence="2" id="KW-1185">Reference proteome</keyword>
<reference evidence="1" key="2">
    <citation type="submission" date="2023-05" db="EMBL/GenBank/DDBJ databases">
        <authorList>
            <consortium name="Lawrence Berkeley National Laboratory"/>
            <person name="Steindorff A."/>
            <person name="Hensen N."/>
            <person name="Bonometti L."/>
            <person name="Westerberg I."/>
            <person name="Brannstrom I.O."/>
            <person name="Guillou S."/>
            <person name="Cros-Aarteil S."/>
            <person name="Calhoun S."/>
            <person name="Haridas S."/>
            <person name="Kuo A."/>
            <person name="Mondo S."/>
            <person name="Pangilinan J."/>
            <person name="Riley R."/>
            <person name="Labutti K."/>
            <person name="Andreopoulos B."/>
            <person name="Lipzen A."/>
            <person name="Chen C."/>
            <person name="Yanf M."/>
            <person name="Daum C."/>
            <person name="Ng V."/>
            <person name="Clum A."/>
            <person name="Ohm R."/>
            <person name="Martin F."/>
            <person name="Silar P."/>
            <person name="Natvig D."/>
            <person name="Lalanne C."/>
            <person name="Gautier V."/>
            <person name="Ament-Velasquez S.L."/>
            <person name="Kruys A."/>
            <person name="Hutchinson M.I."/>
            <person name="Powell A.J."/>
            <person name="Barry K."/>
            <person name="Miller A.N."/>
            <person name="Grigoriev I.V."/>
            <person name="Debuchy R."/>
            <person name="Gladieux P."/>
            <person name="Thoren M.H."/>
            <person name="Johannesson H."/>
        </authorList>
    </citation>
    <scope>NUCLEOTIDE SEQUENCE</scope>
    <source>
        <strain evidence="1">CBS 990.96</strain>
    </source>
</reference>
<dbReference type="AlphaFoldDB" id="A0AAN6YLV9"/>
<sequence>MAPGVPPTFSTSSQAQPILFHTIFSFTNHHNATSFFIQNIKEKQTAQSSSRKKKVNNMVEPNIWPSEKNPHLIWPPEFVTAFAAMALSVEGNDTEDLLEFQKNWPQLLALREKCKAKLRHKEEYHQIRLDLFERLPQSILGNRAFGLVQTEKEEYREMCCAAYFAKRIAKGMGLDMTNLAIRGVGRKGDEHDEVIRGWIKKEE</sequence>
<dbReference type="EMBL" id="MU865583">
    <property type="protein sequence ID" value="KAK4221126.1"/>
    <property type="molecule type" value="Genomic_DNA"/>
</dbReference>